<evidence type="ECO:0000313" key="4">
    <source>
        <dbReference type="Proteomes" id="UP000325081"/>
    </source>
</evidence>
<name>A0A5A7RJM9_STRAF</name>
<dbReference type="EMBL" id="BKCP01013292">
    <property type="protein sequence ID" value="GER57396.1"/>
    <property type="molecule type" value="Genomic_DNA"/>
</dbReference>
<dbReference type="Proteomes" id="UP000325081">
    <property type="component" value="Unassembled WGS sequence"/>
</dbReference>
<feature type="region of interest" description="Disordered" evidence="1">
    <location>
        <begin position="73"/>
        <end position="140"/>
    </location>
</feature>
<sequence length="184" mass="19880">MFRIITLLGSQILEITAEVFGNRVQPTIVTYASILQRLYDDDGHHQDKMLKTEKCVFDLVYLRYRLGHRALASSSATDSPKNRTSPSASSFRTTLRTGIRNSSAASPTSSPPDADPLSMSSPPPETSSVTSSSAKSPPDSDKVRFLVRRLSSDAAVASLLAANLLFLLLPISLDDIRGVGGAVW</sequence>
<evidence type="ECO:0000313" key="3">
    <source>
        <dbReference type="EMBL" id="GER57396.1"/>
    </source>
</evidence>
<protein>
    <submittedName>
        <fullName evidence="3">Bub1-related</fullName>
    </submittedName>
</protein>
<feature type="compositionally biased region" description="Low complexity" evidence="1">
    <location>
        <begin position="115"/>
        <end position="137"/>
    </location>
</feature>
<proteinExistence type="predicted"/>
<organism evidence="3 4">
    <name type="scientific">Striga asiatica</name>
    <name type="common">Asiatic witchweed</name>
    <name type="synonym">Buchnera asiatica</name>
    <dbReference type="NCBI Taxonomy" id="4170"/>
    <lineage>
        <taxon>Eukaryota</taxon>
        <taxon>Viridiplantae</taxon>
        <taxon>Streptophyta</taxon>
        <taxon>Embryophyta</taxon>
        <taxon>Tracheophyta</taxon>
        <taxon>Spermatophyta</taxon>
        <taxon>Magnoliopsida</taxon>
        <taxon>eudicotyledons</taxon>
        <taxon>Gunneridae</taxon>
        <taxon>Pentapetalae</taxon>
        <taxon>asterids</taxon>
        <taxon>lamiids</taxon>
        <taxon>Lamiales</taxon>
        <taxon>Orobanchaceae</taxon>
        <taxon>Buchnereae</taxon>
        <taxon>Striga</taxon>
    </lineage>
</organism>
<evidence type="ECO:0000256" key="2">
    <source>
        <dbReference type="SAM" id="SignalP"/>
    </source>
</evidence>
<feature type="compositionally biased region" description="Polar residues" evidence="1">
    <location>
        <begin position="73"/>
        <end position="101"/>
    </location>
</feature>
<accession>A0A5A7RJM9</accession>
<gene>
    <name evidence="3" type="ORF">STAS_35205</name>
</gene>
<feature type="chain" id="PRO_5023057527" evidence="2">
    <location>
        <begin position="18"/>
        <end position="184"/>
    </location>
</feature>
<keyword evidence="4" id="KW-1185">Reference proteome</keyword>
<feature type="signal peptide" evidence="2">
    <location>
        <begin position="1"/>
        <end position="17"/>
    </location>
</feature>
<comment type="caution">
    <text evidence="3">The sequence shown here is derived from an EMBL/GenBank/DDBJ whole genome shotgun (WGS) entry which is preliminary data.</text>
</comment>
<dbReference type="AlphaFoldDB" id="A0A5A7RJM9"/>
<evidence type="ECO:0000256" key="1">
    <source>
        <dbReference type="SAM" id="MobiDB-lite"/>
    </source>
</evidence>
<reference evidence="4" key="1">
    <citation type="journal article" date="2019" name="Curr. Biol.">
        <title>Genome Sequence of Striga asiatica Provides Insight into the Evolution of Plant Parasitism.</title>
        <authorList>
            <person name="Yoshida S."/>
            <person name="Kim S."/>
            <person name="Wafula E.K."/>
            <person name="Tanskanen J."/>
            <person name="Kim Y.M."/>
            <person name="Honaas L."/>
            <person name="Yang Z."/>
            <person name="Spallek T."/>
            <person name="Conn C.E."/>
            <person name="Ichihashi Y."/>
            <person name="Cheong K."/>
            <person name="Cui S."/>
            <person name="Der J.P."/>
            <person name="Gundlach H."/>
            <person name="Jiao Y."/>
            <person name="Hori C."/>
            <person name="Ishida J.K."/>
            <person name="Kasahara H."/>
            <person name="Kiba T."/>
            <person name="Kim M.S."/>
            <person name="Koo N."/>
            <person name="Laohavisit A."/>
            <person name="Lee Y.H."/>
            <person name="Lumba S."/>
            <person name="McCourt P."/>
            <person name="Mortimer J.C."/>
            <person name="Mutuku J.M."/>
            <person name="Nomura T."/>
            <person name="Sasaki-Sekimoto Y."/>
            <person name="Seto Y."/>
            <person name="Wang Y."/>
            <person name="Wakatake T."/>
            <person name="Sakakibara H."/>
            <person name="Demura T."/>
            <person name="Yamaguchi S."/>
            <person name="Yoneyama K."/>
            <person name="Manabe R.I."/>
            <person name="Nelson D.C."/>
            <person name="Schulman A.H."/>
            <person name="Timko M.P."/>
            <person name="dePamphilis C.W."/>
            <person name="Choi D."/>
            <person name="Shirasu K."/>
        </authorList>
    </citation>
    <scope>NUCLEOTIDE SEQUENCE [LARGE SCALE GENOMIC DNA]</scope>
    <source>
        <strain evidence="4">cv. UVA1</strain>
    </source>
</reference>
<keyword evidence="2" id="KW-0732">Signal</keyword>